<keyword evidence="1" id="KW-0812">Transmembrane</keyword>
<evidence type="ECO:0000256" key="1">
    <source>
        <dbReference type="SAM" id="Phobius"/>
    </source>
</evidence>
<organism evidence="2">
    <name type="scientific">Ralstonia syzygii R24</name>
    <dbReference type="NCBI Taxonomy" id="907261"/>
    <lineage>
        <taxon>Bacteria</taxon>
        <taxon>Pseudomonadati</taxon>
        <taxon>Pseudomonadota</taxon>
        <taxon>Betaproteobacteria</taxon>
        <taxon>Burkholderiales</taxon>
        <taxon>Burkholderiaceae</taxon>
        <taxon>Ralstonia</taxon>
        <taxon>Ralstonia solanacearum species complex</taxon>
    </lineage>
</organism>
<accession>G2ZY75</accession>
<dbReference type="EMBL" id="FR854086">
    <property type="protein sequence ID" value="CCA85269.1"/>
    <property type="molecule type" value="Genomic_DNA"/>
</dbReference>
<name>G2ZY75_9RALS</name>
<feature type="transmembrane region" description="Helical" evidence="1">
    <location>
        <begin position="12"/>
        <end position="34"/>
    </location>
</feature>
<protein>
    <submittedName>
        <fullName evidence="2">Uncharacterized protein</fullName>
    </submittedName>
</protein>
<evidence type="ECO:0000313" key="2">
    <source>
        <dbReference type="EMBL" id="CCA85269.1"/>
    </source>
</evidence>
<keyword evidence="1" id="KW-0472">Membrane</keyword>
<reference evidence="2" key="2">
    <citation type="submission" date="2011-04" db="EMBL/GenBank/DDBJ databases">
        <authorList>
            <person name="Genoscope - CEA"/>
        </authorList>
    </citation>
    <scope>NUCLEOTIDE SEQUENCE</scope>
    <source>
        <strain evidence="2">R24</strain>
    </source>
</reference>
<reference evidence="2" key="1">
    <citation type="journal article" date="2011" name="PLoS ONE">
        <title>Ralstonia syzygii, the Blood Disease Bacterium and some Asian R. solanacearum strains form a single genomic species despite divergent lifestyles.</title>
        <authorList>
            <person name="Remenant B."/>
            <person name="de Cambiaire J.C."/>
            <person name="Cellier G."/>
            <person name="Jacobs J.M."/>
            <person name="Mangenot S."/>
            <person name="Barbe V."/>
            <person name="Lajus A."/>
            <person name="Vallenet D."/>
            <person name="Medigue C."/>
            <person name="Fegan M."/>
            <person name="Allen C."/>
            <person name="Prior P."/>
        </authorList>
    </citation>
    <scope>NUCLEOTIDE SEQUENCE</scope>
    <source>
        <strain evidence="2">R24</strain>
    </source>
</reference>
<sequence>MAHHAGCRSSSAAIAIAATAIGLLLCKSLLGVLYSQTLPSRAWANSATPSSFAFFCACGDSLILCQVFRAHFFFPFDLDAAAVLAGWYDVDTVCVDGDLRPALFMTQFRRWRAGCASSDCATPPRVCGLGCKSIHALPLGV</sequence>
<proteinExistence type="predicted"/>
<keyword evidence="1" id="KW-1133">Transmembrane helix</keyword>
<dbReference type="AlphaFoldDB" id="G2ZY75"/>
<gene>
    <name evidence="2" type="ORF">RALSY_11278</name>
</gene>